<dbReference type="EMBL" id="CH445350">
    <property type="protein sequence ID" value="EAT79329.1"/>
    <property type="molecule type" value="Genomic_DNA"/>
</dbReference>
<accession>Q0U469</accession>
<dbReference type="InParanoid" id="Q0U469"/>
<sequence length="147" mass="15409">MAALCFCLGMPQAWVKSTAPPRAKPRPALKLSASPDMLIPAIADPVAEEPILPLLVDFIPVGMTMPSDIVMPASISPVRVPVGVALATAAIGLLFHSMVTAPRLAVGMGFMFGADVVLDEAVMLERWARAIGAAATRASVMNEEECI</sequence>
<dbReference type="AlphaFoldDB" id="Q0U469"/>
<dbReference type="HOGENOM" id="CLU_1768770_0_0_1"/>
<evidence type="ECO:0000313" key="1">
    <source>
        <dbReference type="EMBL" id="EAT79329.1"/>
    </source>
</evidence>
<dbReference type="RefSeq" id="XP_001803658.1">
    <property type="nucleotide sequence ID" value="XM_001803606.1"/>
</dbReference>
<evidence type="ECO:0000313" key="2">
    <source>
        <dbReference type="Proteomes" id="UP000001055"/>
    </source>
</evidence>
<gene>
    <name evidence="1" type="ORF">SNOG_13445</name>
</gene>
<dbReference type="Proteomes" id="UP000001055">
    <property type="component" value="Unassembled WGS sequence"/>
</dbReference>
<dbReference type="KEGG" id="pno:SNOG_13445"/>
<proteinExistence type="predicted"/>
<protein>
    <submittedName>
        <fullName evidence="1">Uncharacterized protein</fullName>
    </submittedName>
</protein>
<reference evidence="2" key="1">
    <citation type="journal article" date="2007" name="Plant Cell">
        <title>Dothideomycete-plant interactions illuminated by genome sequencing and EST analysis of the wheat pathogen Stagonospora nodorum.</title>
        <authorList>
            <person name="Hane J.K."/>
            <person name="Lowe R.G."/>
            <person name="Solomon P.S."/>
            <person name="Tan K.C."/>
            <person name="Schoch C.L."/>
            <person name="Spatafora J.W."/>
            <person name="Crous P.W."/>
            <person name="Kodira C."/>
            <person name="Birren B.W."/>
            <person name="Galagan J.E."/>
            <person name="Torriani S.F."/>
            <person name="McDonald B.A."/>
            <person name="Oliver R.P."/>
        </authorList>
    </citation>
    <scope>NUCLEOTIDE SEQUENCE [LARGE SCALE GENOMIC DNA]</scope>
    <source>
        <strain evidence="2">SN15 / ATCC MYA-4574 / FGSC 10173</strain>
    </source>
</reference>
<dbReference type="GeneID" id="5980575"/>
<name>Q0U469_PHANO</name>
<organism evidence="1 2">
    <name type="scientific">Phaeosphaeria nodorum (strain SN15 / ATCC MYA-4574 / FGSC 10173)</name>
    <name type="common">Glume blotch fungus</name>
    <name type="synonym">Parastagonospora nodorum</name>
    <dbReference type="NCBI Taxonomy" id="321614"/>
    <lineage>
        <taxon>Eukaryota</taxon>
        <taxon>Fungi</taxon>
        <taxon>Dikarya</taxon>
        <taxon>Ascomycota</taxon>
        <taxon>Pezizomycotina</taxon>
        <taxon>Dothideomycetes</taxon>
        <taxon>Pleosporomycetidae</taxon>
        <taxon>Pleosporales</taxon>
        <taxon>Pleosporineae</taxon>
        <taxon>Phaeosphaeriaceae</taxon>
        <taxon>Parastagonospora</taxon>
    </lineage>
</organism>